<accession>A0A2A5WGT4</accession>
<name>A0A2A5WGT4_9GAMM</name>
<dbReference type="InterPro" id="IPR005715">
    <property type="entry name" value="Glu_5kinase/COase_Synthase"/>
</dbReference>
<comment type="catalytic activity">
    <reaction evidence="8">
        <text>L-glutamate + ATP = L-glutamyl 5-phosphate + ADP</text>
        <dbReference type="Rhea" id="RHEA:14877"/>
        <dbReference type="ChEBI" id="CHEBI:29985"/>
        <dbReference type="ChEBI" id="CHEBI:30616"/>
        <dbReference type="ChEBI" id="CHEBI:58274"/>
        <dbReference type="ChEBI" id="CHEBI:456216"/>
        <dbReference type="EC" id="2.7.2.11"/>
    </reaction>
</comment>
<comment type="caution">
    <text evidence="10">The sequence shown here is derived from an EMBL/GenBank/DDBJ whole genome shotgun (WGS) entry which is preliminary data.</text>
</comment>
<dbReference type="Pfam" id="PF00696">
    <property type="entry name" value="AA_kinase"/>
    <property type="match status" value="1"/>
</dbReference>
<dbReference type="InterPro" id="IPR001057">
    <property type="entry name" value="Glu/AcGlu_kinase"/>
</dbReference>
<dbReference type="Gene3D" id="2.30.130.10">
    <property type="entry name" value="PUA domain"/>
    <property type="match status" value="1"/>
</dbReference>
<feature type="binding site" evidence="8">
    <location>
        <position position="142"/>
    </location>
    <ligand>
        <name>substrate</name>
    </ligand>
</feature>
<feature type="binding site" evidence="8">
    <location>
        <position position="154"/>
    </location>
    <ligand>
        <name>substrate</name>
    </ligand>
</feature>
<dbReference type="EMBL" id="NTJZ01000001">
    <property type="protein sequence ID" value="PDH35478.1"/>
    <property type="molecule type" value="Genomic_DNA"/>
</dbReference>
<feature type="binding site" evidence="8">
    <location>
        <position position="15"/>
    </location>
    <ligand>
        <name>ATP</name>
        <dbReference type="ChEBI" id="CHEBI:30616"/>
    </ligand>
</feature>
<dbReference type="InterPro" id="IPR036393">
    <property type="entry name" value="AceGlu_kinase-like_sf"/>
</dbReference>
<organism evidence="10 11">
    <name type="scientific">OM182 bacterium MED-G28</name>
    <dbReference type="NCBI Taxonomy" id="1986256"/>
    <lineage>
        <taxon>Bacteria</taxon>
        <taxon>Pseudomonadati</taxon>
        <taxon>Pseudomonadota</taxon>
        <taxon>Gammaproteobacteria</taxon>
        <taxon>OMG group</taxon>
        <taxon>OM182 clade</taxon>
    </lineage>
</organism>
<dbReference type="Pfam" id="PF01472">
    <property type="entry name" value="PUA"/>
    <property type="match status" value="1"/>
</dbReference>
<keyword evidence="6 8" id="KW-0418">Kinase</keyword>
<evidence type="ECO:0000256" key="1">
    <source>
        <dbReference type="ARBA" id="ARBA00022490"/>
    </source>
</evidence>
<evidence type="ECO:0000313" key="11">
    <source>
        <dbReference type="Proteomes" id="UP000219329"/>
    </source>
</evidence>
<dbReference type="PIRSF" id="PIRSF000729">
    <property type="entry name" value="GK"/>
    <property type="match status" value="1"/>
</dbReference>
<dbReference type="PROSITE" id="PS00902">
    <property type="entry name" value="GLUTAMATE_5_KINASE"/>
    <property type="match status" value="1"/>
</dbReference>
<comment type="pathway">
    <text evidence="8">Amino-acid biosynthesis; L-proline biosynthesis; L-glutamate 5-semialdehyde from L-glutamate: step 1/2.</text>
</comment>
<dbReference type="InterPro" id="IPR011529">
    <property type="entry name" value="Glu_5kinase"/>
</dbReference>
<dbReference type="InterPro" id="IPR019797">
    <property type="entry name" value="Glutamate_5-kinase_CS"/>
</dbReference>
<dbReference type="PANTHER" id="PTHR43654">
    <property type="entry name" value="GLUTAMATE 5-KINASE"/>
    <property type="match status" value="1"/>
</dbReference>
<dbReference type="GO" id="GO:0055129">
    <property type="term" value="P:L-proline biosynthetic process"/>
    <property type="evidence" value="ECO:0007669"/>
    <property type="project" value="UniProtKB-UniRule"/>
</dbReference>
<dbReference type="GO" id="GO:0005524">
    <property type="term" value="F:ATP binding"/>
    <property type="evidence" value="ECO:0007669"/>
    <property type="project" value="UniProtKB-KW"/>
</dbReference>
<comment type="caution">
    <text evidence="8">Lacks conserved residue(s) required for the propagation of feature annotation.</text>
</comment>
<dbReference type="InterPro" id="IPR001048">
    <property type="entry name" value="Asp/Glu/Uridylate_kinase"/>
</dbReference>
<keyword evidence="5 8" id="KW-0547">Nucleotide-binding</keyword>
<dbReference type="SUPFAM" id="SSF88697">
    <property type="entry name" value="PUA domain-like"/>
    <property type="match status" value="1"/>
</dbReference>
<dbReference type="HAMAP" id="MF_00456">
    <property type="entry name" value="ProB"/>
    <property type="match status" value="1"/>
</dbReference>
<gene>
    <name evidence="8" type="primary">proB</name>
    <name evidence="10" type="ORF">CNF02_01875</name>
</gene>
<evidence type="ECO:0000256" key="8">
    <source>
        <dbReference type="HAMAP-Rule" id="MF_00456"/>
    </source>
</evidence>
<evidence type="ECO:0000256" key="3">
    <source>
        <dbReference type="ARBA" id="ARBA00022650"/>
    </source>
</evidence>
<evidence type="ECO:0000256" key="6">
    <source>
        <dbReference type="ARBA" id="ARBA00022777"/>
    </source>
</evidence>
<dbReference type="NCBIfam" id="TIGR01027">
    <property type="entry name" value="proB"/>
    <property type="match status" value="1"/>
</dbReference>
<proteinExistence type="inferred from homology"/>
<evidence type="ECO:0000313" key="10">
    <source>
        <dbReference type="EMBL" id="PDH35478.1"/>
    </source>
</evidence>
<dbReference type="UniPathway" id="UPA00098">
    <property type="reaction ID" value="UER00359"/>
</dbReference>
<dbReference type="InterPro" id="IPR015947">
    <property type="entry name" value="PUA-like_sf"/>
</dbReference>
<dbReference type="PANTHER" id="PTHR43654:SF1">
    <property type="entry name" value="ISOPENTENYL PHOSPHATE KINASE"/>
    <property type="match status" value="1"/>
</dbReference>
<dbReference type="InterPro" id="IPR002478">
    <property type="entry name" value="PUA"/>
</dbReference>
<evidence type="ECO:0000256" key="7">
    <source>
        <dbReference type="ARBA" id="ARBA00022840"/>
    </source>
</evidence>
<dbReference type="CDD" id="cd21157">
    <property type="entry name" value="PUA_G5K"/>
    <property type="match status" value="1"/>
</dbReference>
<dbReference type="GO" id="GO:0004349">
    <property type="term" value="F:glutamate 5-kinase activity"/>
    <property type="evidence" value="ECO:0007669"/>
    <property type="project" value="UniProtKB-UniRule"/>
</dbReference>
<protein>
    <recommendedName>
        <fullName evidence="8">Glutamate 5-kinase</fullName>
        <ecNumber evidence="8">2.7.2.11</ecNumber>
    </recommendedName>
    <alternativeName>
        <fullName evidence="8">Gamma-glutamyl kinase</fullName>
        <shortName evidence="8">GK</shortName>
    </alternativeName>
</protein>
<dbReference type="PROSITE" id="PS50890">
    <property type="entry name" value="PUA"/>
    <property type="match status" value="1"/>
</dbReference>
<evidence type="ECO:0000256" key="4">
    <source>
        <dbReference type="ARBA" id="ARBA00022679"/>
    </source>
</evidence>
<dbReference type="CDD" id="cd04242">
    <property type="entry name" value="AAK_G5K_ProB"/>
    <property type="match status" value="1"/>
</dbReference>
<keyword evidence="1 8" id="KW-0963">Cytoplasm</keyword>
<comment type="function">
    <text evidence="8">Catalyzes the transfer of a phosphate group to glutamate to form L-glutamate 5-phosphate.</text>
</comment>
<dbReference type="FunFam" id="3.40.1160.10:FF:000018">
    <property type="entry name" value="Glutamate 5-kinase"/>
    <property type="match status" value="1"/>
</dbReference>
<feature type="binding site" evidence="8">
    <location>
        <position position="55"/>
    </location>
    <ligand>
        <name>substrate</name>
    </ligand>
</feature>
<dbReference type="PRINTS" id="PR00474">
    <property type="entry name" value="GLU5KINASE"/>
</dbReference>
<keyword evidence="7 8" id="KW-0067">ATP-binding</keyword>
<dbReference type="FunFam" id="2.30.130.10:FF:000007">
    <property type="entry name" value="Glutamate 5-kinase"/>
    <property type="match status" value="1"/>
</dbReference>
<dbReference type="SUPFAM" id="SSF53633">
    <property type="entry name" value="Carbamate kinase-like"/>
    <property type="match status" value="1"/>
</dbReference>
<dbReference type="EC" id="2.7.2.11" evidence="8"/>
<comment type="similarity">
    <text evidence="8">Belongs to the glutamate 5-kinase family.</text>
</comment>
<dbReference type="Gene3D" id="3.40.1160.10">
    <property type="entry name" value="Acetylglutamate kinase-like"/>
    <property type="match status" value="2"/>
</dbReference>
<dbReference type="InterPro" id="IPR041739">
    <property type="entry name" value="G5K_ProB"/>
</dbReference>
<evidence type="ECO:0000259" key="9">
    <source>
        <dbReference type="SMART" id="SM00359"/>
    </source>
</evidence>
<evidence type="ECO:0000256" key="5">
    <source>
        <dbReference type="ARBA" id="ARBA00022741"/>
    </source>
</evidence>
<feature type="binding site" evidence="8">
    <location>
        <begin position="174"/>
        <end position="175"/>
    </location>
    <ligand>
        <name>ATP</name>
        <dbReference type="ChEBI" id="CHEBI:30616"/>
    </ligand>
</feature>
<dbReference type="SMART" id="SM00359">
    <property type="entry name" value="PUA"/>
    <property type="match status" value="1"/>
</dbReference>
<dbReference type="AlphaFoldDB" id="A0A2A5WGT4"/>
<keyword evidence="2 8" id="KW-0028">Amino-acid biosynthesis</keyword>
<sequence length="372" mass="39726">MREDKINNAKRWVVKVGSSLVTNNGLGLDKKAIAHWADQLVSLQKQGIQIVLVSSGAVAEGVARLELSARPTKVHLQQAAAAVGQMGLVQAYESCFMRHGVHAAQILLSHEDLSDRTRYLNARSTLSTLLEMKVVPVVNENDTVATAELCFGDNDTLAALVANLVNADVMVVLTDQDGIYSADPRLDVDAEFISVASADDDSLMDYAGKGSSLGRGGMFTKISAAKLAARSGTNTIIANGKMEKVLLQIASGVKIGTLLEADNEPVTARKQWLAGQLILKGSMVLDDGAIRVLKESGKSLLAVGIKQVDGRFSRGDVVVCTNKAGKEIARGLVNYDNDEVKALMGQSSEKISELLGYAGEEEIIHRDNLILS</sequence>
<dbReference type="Proteomes" id="UP000219329">
    <property type="component" value="Unassembled WGS sequence"/>
</dbReference>
<evidence type="ECO:0000256" key="2">
    <source>
        <dbReference type="ARBA" id="ARBA00022605"/>
    </source>
</evidence>
<keyword evidence="3 8" id="KW-0641">Proline biosynthesis</keyword>
<dbReference type="InterPro" id="IPR036974">
    <property type="entry name" value="PUA_sf"/>
</dbReference>
<dbReference type="GO" id="GO:0005829">
    <property type="term" value="C:cytosol"/>
    <property type="evidence" value="ECO:0007669"/>
    <property type="project" value="TreeGrafter"/>
</dbReference>
<dbReference type="GO" id="GO:0003723">
    <property type="term" value="F:RNA binding"/>
    <property type="evidence" value="ECO:0007669"/>
    <property type="project" value="InterPro"/>
</dbReference>
<keyword evidence="4 8" id="KW-0808">Transferase</keyword>
<feature type="domain" description="PUA" evidence="9">
    <location>
        <begin position="281"/>
        <end position="364"/>
    </location>
</feature>
<reference evidence="10 11" key="1">
    <citation type="submission" date="2017-08" db="EMBL/GenBank/DDBJ databases">
        <title>Fine stratification of microbial communities through a metagenomic profile of the photic zone.</title>
        <authorList>
            <person name="Haro-Moreno J.M."/>
            <person name="Lopez-Perez M."/>
            <person name="De La Torre J."/>
            <person name="Picazo A."/>
            <person name="Camacho A."/>
            <person name="Rodriguez-Valera F."/>
        </authorList>
    </citation>
    <scope>NUCLEOTIDE SEQUENCE [LARGE SCALE GENOMIC DNA]</scope>
    <source>
        <strain evidence="10">MED-G28</strain>
    </source>
</reference>
<comment type="subcellular location">
    <subcellularLocation>
        <location evidence="8">Cytoplasm</location>
    </subcellularLocation>
</comment>